<gene>
    <name evidence="2" type="ORF">F0562_012368</name>
</gene>
<evidence type="ECO:0000256" key="1">
    <source>
        <dbReference type="SAM" id="MobiDB-lite"/>
    </source>
</evidence>
<keyword evidence="3" id="KW-1185">Reference proteome</keyword>
<dbReference type="AlphaFoldDB" id="A0A5J4ZW85"/>
<dbReference type="Proteomes" id="UP000325577">
    <property type="component" value="Linkage Group LG5"/>
</dbReference>
<feature type="region of interest" description="Disordered" evidence="1">
    <location>
        <begin position="1"/>
        <end position="83"/>
    </location>
</feature>
<evidence type="ECO:0000313" key="2">
    <source>
        <dbReference type="EMBL" id="KAA8521642.1"/>
    </source>
</evidence>
<organism evidence="2 3">
    <name type="scientific">Nyssa sinensis</name>
    <dbReference type="NCBI Taxonomy" id="561372"/>
    <lineage>
        <taxon>Eukaryota</taxon>
        <taxon>Viridiplantae</taxon>
        <taxon>Streptophyta</taxon>
        <taxon>Embryophyta</taxon>
        <taxon>Tracheophyta</taxon>
        <taxon>Spermatophyta</taxon>
        <taxon>Magnoliopsida</taxon>
        <taxon>eudicotyledons</taxon>
        <taxon>Gunneridae</taxon>
        <taxon>Pentapetalae</taxon>
        <taxon>asterids</taxon>
        <taxon>Cornales</taxon>
        <taxon>Nyssaceae</taxon>
        <taxon>Nyssa</taxon>
    </lineage>
</organism>
<dbReference type="EMBL" id="CM018048">
    <property type="protein sequence ID" value="KAA8521642.1"/>
    <property type="molecule type" value="Genomic_DNA"/>
</dbReference>
<evidence type="ECO:0000313" key="3">
    <source>
        <dbReference type="Proteomes" id="UP000325577"/>
    </source>
</evidence>
<name>A0A5J4ZW85_9ASTE</name>
<feature type="compositionally biased region" description="Basic and acidic residues" evidence="1">
    <location>
        <begin position="40"/>
        <end position="71"/>
    </location>
</feature>
<accession>A0A5J4ZW85</accession>
<reference evidence="2 3" key="1">
    <citation type="submission" date="2019-09" db="EMBL/GenBank/DDBJ databases">
        <title>A chromosome-level genome assembly of the Chinese tupelo Nyssa sinensis.</title>
        <authorList>
            <person name="Yang X."/>
            <person name="Kang M."/>
            <person name="Yang Y."/>
            <person name="Xiong H."/>
            <person name="Wang M."/>
            <person name="Zhang Z."/>
            <person name="Wang Z."/>
            <person name="Wu H."/>
            <person name="Ma T."/>
            <person name="Liu J."/>
            <person name="Xi Z."/>
        </authorList>
    </citation>
    <scope>NUCLEOTIDE SEQUENCE [LARGE SCALE GENOMIC DNA]</scope>
    <source>
        <strain evidence="2">J267</strain>
        <tissue evidence="2">Leaf</tissue>
    </source>
</reference>
<proteinExistence type="predicted"/>
<sequence>MELCQDETMAENRQGSVFTREVGNRKKNVLKIEAGTIEQNEEHRATDPMQDHDNVRDPNGQRRSKTSRDGDGNVIQPPPKKSRGITFWEKWLNNFGMHLIFGRTTSHC</sequence>
<protein>
    <submittedName>
        <fullName evidence="2">Uncharacterized protein</fullName>
    </submittedName>
</protein>